<keyword evidence="2" id="KW-1185">Reference proteome</keyword>
<proteinExistence type="predicted"/>
<sequence>MDRNFADELYSEIVKIPNGELGPISSSNYEKSNSHGINFIYWNLEARRFDQSFVSDHELNRFSHDDDSLWGSSPERGTSLSDLEREWQRRHDQFHTIGYRDGVTAGKEASAQEGFNMGFKESVGVGYNWGLVRGVTSALTCLPDGMKEKLVVTQEEKDKFQSLYESVHSLSTTDALKLFHDDILTNRSVEHSESAEASPNEAGLQDPSSNLLQNYFGDLKSLVLKSPAIEVNLVLDH</sequence>
<name>A0ACC0MY22_RHOML</name>
<evidence type="ECO:0000313" key="1">
    <source>
        <dbReference type="EMBL" id="KAI8545921.1"/>
    </source>
</evidence>
<comment type="caution">
    <text evidence="1">The sequence shown here is derived from an EMBL/GenBank/DDBJ whole genome shotgun (WGS) entry which is preliminary data.</text>
</comment>
<organism evidence="1 2">
    <name type="scientific">Rhododendron molle</name>
    <name type="common">Chinese azalea</name>
    <name type="synonym">Azalea mollis</name>
    <dbReference type="NCBI Taxonomy" id="49168"/>
    <lineage>
        <taxon>Eukaryota</taxon>
        <taxon>Viridiplantae</taxon>
        <taxon>Streptophyta</taxon>
        <taxon>Embryophyta</taxon>
        <taxon>Tracheophyta</taxon>
        <taxon>Spermatophyta</taxon>
        <taxon>Magnoliopsida</taxon>
        <taxon>eudicotyledons</taxon>
        <taxon>Gunneridae</taxon>
        <taxon>Pentapetalae</taxon>
        <taxon>asterids</taxon>
        <taxon>Ericales</taxon>
        <taxon>Ericaceae</taxon>
        <taxon>Ericoideae</taxon>
        <taxon>Rhodoreae</taxon>
        <taxon>Rhododendron</taxon>
    </lineage>
</organism>
<dbReference type="EMBL" id="CM046394">
    <property type="protein sequence ID" value="KAI8545921.1"/>
    <property type="molecule type" value="Genomic_DNA"/>
</dbReference>
<accession>A0ACC0MY22</accession>
<protein>
    <submittedName>
        <fullName evidence="1">Uncharacterized protein</fullName>
    </submittedName>
</protein>
<reference evidence="1" key="1">
    <citation type="submission" date="2022-02" db="EMBL/GenBank/DDBJ databases">
        <title>Plant Genome Project.</title>
        <authorList>
            <person name="Zhang R.-G."/>
        </authorList>
    </citation>
    <scope>NUCLEOTIDE SEQUENCE</scope>
    <source>
        <strain evidence="1">AT1</strain>
    </source>
</reference>
<gene>
    <name evidence="1" type="ORF">RHMOL_Rhmol07G0075000</name>
</gene>
<evidence type="ECO:0000313" key="2">
    <source>
        <dbReference type="Proteomes" id="UP001062846"/>
    </source>
</evidence>
<dbReference type="Proteomes" id="UP001062846">
    <property type="component" value="Chromosome 7"/>
</dbReference>